<comment type="caution">
    <text evidence="2">The sequence shown here is derived from an EMBL/GenBank/DDBJ whole genome shotgun (WGS) entry which is preliminary data.</text>
</comment>
<keyword evidence="3" id="KW-1185">Reference proteome</keyword>
<sequence>MPRSNRSRRGNPDDEQPEEMENSRNITINITEKLKGADNWTSWKRQVKAHLLRLRAIKAIEEEIPDESLKNADALSLIIGSIEQNLLLQIPESSSAFHTWKSLGERFDVKHHASLFNLIGELKTIVWNRTENIEDHLNKLKRIFIDINSSENMLPEETFVLFALQSINDQLHYVKIALASKDKLTIDNVFPNLIAEASSGTTDLTTTSISHFSNSRQTLFRC</sequence>
<dbReference type="EMBL" id="JAPWDV010000003">
    <property type="protein sequence ID" value="KAJ6217705.1"/>
    <property type="molecule type" value="Genomic_DNA"/>
</dbReference>
<dbReference type="Proteomes" id="UP001142055">
    <property type="component" value="Chromosome 3"/>
</dbReference>
<protein>
    <submittedName>
        <fullName evidence="2">Uncharacterized protein</fullName>
    </submittedName>
</protein>
<evidence type="ECO:0000313" key="2">
    <source>
        <dbReference type="EMBL" id="KAJ6217705.1"/>
    </source>
</evidence>
<reference evidence="2" key="1">
    <citation type="submission" date="2022-12" db="EMBL/GenBank/DDBJ databases">
        <title>Genome assemblies of Blomia tropicalis.</title>
        <authorList>
            <person name="Cui Y."/>
        </authorList>
    </citation>
    <scope>NUCLEOTIDE SEQUENCE</scope>
    <source>
        <tissue evidence="2">Adult mites</tissue>
    </source>
</reference>
<evidence type="ECO:0000313" key="3">
    <source>
        <dbReference type="Proteomes" id="UP001142055"/>
    </source>
</evidence>
<evidence type="ECO:0000256" key="1">
    <source>
        <dbReference type="SAM" id="MobiDB-lite"/>
    </source>
</evidence>
<accession>A0A9Q0RKS4</accession>
<feature type="region of interest" description="Disordered" evidence="1">
    <location>
        <begin position="1"/>
        <end position="24"/>
    </location>
</feature>
<dbReference type="AlphaFoldDB" id="A0A9Q0RKS4"/>
<name>A0A9Q0RKS4_BLOTA</name>
<proteinExistence type="predicted"/>
<dbReference type="Pfam" id="PF14223">
    <property type="entry name" value="Retrotran_gag_2"/>
    <property type="match status" value="1"/>
</dbReference>
<gene>
    <name evidence="2" type="ORF">RDWZM_008862</name>
</gene>
<organism evidence="2 3">
    <name type="scientific">Blomia tropicalis</name>
    <name type="common">Mite</name>
    <dbReference type="NCBI Taxonomy" id="40697"/>
    <lineage>
        <taxon>Eukaryota</taxon>
        <taxon>Metazoa</taxon>
        <taxon>Ecdysozoa</taxon>
        <taxon>Arthropoda</taxon>
        <taxon>Chelicerata</taxon>
        <taxon>Arachnida</taxon>
        <taxon>Acari</taxon>
        <taxon>Acariformes</taxon>
        <taxon>Sarcoptiformes</taxon>
        <taxon>Astigmata</taxon>
        <taxon>Glycyphagoidea</taxon>
        <taxon>Echimyopodidae</taxon>
        <taxon>Blomia</taxon>
    </lineage>
</organism>